<reference evidence="5 6" key="1">
    <citation type="submission" date="2017-06" db="EMBL/GenBank/DDBJ databases">
        <authorList>
            <person name="Kim H.J."/>
            <person name="Triplett B.A."/>
        </authorList>
    </citation>
    <scope>NUCLEOTIDE SEQUENCE [LARGE SCALE GENOMIC DNA]</scope>
    <source>
        <strain evidence="5 6">DSM 29150</strain>
    </source>
</reference>
<name>A0A238YV29_9FLAO</name>
<keyword evidence="2" id="KW-0472">Membrane</keyword>
<dbReference type="Proteomes" id="UP000198384">
    <property type="component" value="Unassembled WGS sequence"/>
</dbReference>
<evidence type="ECO:0000256" key="3">
    <source>
        <dbReference type="SAM" id="SignalP"/>
    </source>
</evidence>
<dbReference type="RefSeq" id="WP_089382742.1">
    <property type="nucleotide sequence ID" value="NZ_FZNT01000011.1"/>
</dbReference>
<sequence>MKLKLILFFLFTCLFTQITIAQQDSLKTKKKLSFRDPEDGAFDLSQFLLEANGVLPIVIPITEPAVGYGGGLALLYFHKRKKKYETYVPPSVSGVVGLYTENKTWGAGAFHSHIFGENRVRTITAIFKPNVNIKYYGNNSPILDGNPIGIKLDSWVFMQQAEARLGKSKFYAGATYMYFNGNVSFDTIPNRPIINAILKRLNVNSKISSIKPTITFDNLNNTFTPTKGVKAQIAMSYSAEWLGSSDDFSTLSTDFFGYVPIVDRLRSSWRFQGSYLIGDAPFYAYPFVSLRGVPAMRYQGDNTLVAETEWNYNIYKRWSVLGFFGGGKAFSEFKDFGETDWAYTVGTGFRYQIARKLGVDMGTDFAWGNGKDFAFYIVFGKSW</sequence>
<evidence type="ECO:0000313" key="5">
    <source>
        <dbReference type="EMBL" id="SNR74910.1"/>
    </source>
</evidence>
<dbReference type="OrthoDB" id="9771071at2"/>
<gene>
    <name evidence="5" type="ORF">SAMN06265371_11126</name>
</gene>
<evidence type="ECO:0000313" key="6">
    <source>
        <dbReference type="Proteomes" id="UP000198384"/>
    </source>
</evidence>
<dbReference type="GO" id="GO:0019867">
    <property type="term" value="C:outer membrane"/>
    <property type="evidence" value="ECO:0007669"/>
    <property type="project" value="InterPro"/>
</dbReference>
<feature type="chain" id="PRO_5013189835" evidence="3">
    <location>
        <begin position="22"/>
        <end position="383"/>
    </location>
</feature>
<proteinExistence type="predicted"/>
<dbReference type="Gene3D" id="2.40.160.50">
    <property type="entry name" value="membrane protein fhac: a member of the omp85/tpsb transporter family"/>
    <property type="match status" value="1"/>
</dbReference>
<evidence type="ECO:0000259" key="4">
    <source>
        <dbReference type="Pfam" id="PF01103"/>
    </source>
</evidence>
<protein>
    <submittedName>
        <fullName evidence="5">Surface antigen</fullName>
    </submittedName>
</protein>
<dbReference type="Pfam" id="PF01103">
    <property type="entry name" value="Omp85"/>
    <property type="match status" value="1"/>
</dbReference>
<dbReference type="AlphaFoldDB" id="A0A238YV29"/>
<dbReference type="InterPro" id="IPR000184">
    <property type="entry name" value="Bac_surfAg_D15"/>
</dbReference>
<dbReference type="EMBL" id="FZNT01000011">
    <property type="protein sequence ID" value="SNR74910.1"/>
    <property type="molecule type" value="Genomic_DNA"/>
</dbReference>
<feature type="signal peptide" evidence="3">
    <location>
        <begin position="1"/>
        <end position="21"/>
    </location>
</feature>
<accession>A0A238YV29</accession>
<evidence type="ECO:0000256" key="1">
    <source>
        <dbReference type="ARBA" id="ARBA00004370"/>
    </source>
</evidence>
<feature type="domain" description="Bacterial surface antigen (D15)" evidence="4">
    <location>
        <begin position="198"/>
        <end position="276"/>
    </location>
</feature>
<keyword evidence="6" id="KW-1185">Reference proteome</keyword>
<evidence type="ECO:0000256" key="2">
    <source>
        <dbReference type="ARBA" id="ARBA00023136"/>
    </source>
</evidence>
<keyword evidence="3" id="KW-0732">Signal</keyword>
<organism evidence="5 6">
    <name type="scientific">Lutibacter agarilyticus</name>
    <dbReference type="NCBI Taxonomy" id="1109740"/>
    <lineage>
        <taxon>Bacteria</taxon>
        <taxon>Pseudomonadati</taxon>
        <taxon>Bacteroidota</taxon>
        <taxon>Flavobacteriia</taxon>
        <taxon>Flavobacteriales</taxon>
        <taxon>Flavobacteriaceae</taxon>
        <taxon>Lutibacter</taxon>
    </lineage>
</organism>
<comment type="subcellular location">
    <subcellularLocation>
        <location evidence="1">Membrane</location>
    </subcellularLocation>
</comment>